<accession>A0A815ZUY0</accession>
<protein>
    <submittedName>
        <fullName evidence="2">Uncharacterized protein</fullName>
    </submittedName>
</protein>
<gene>
    <name evidence="1" type="ORF">EDS130_LOCUS44351</name>
    <name evidence="2" type="ORF">XAT740_LOCUS46389</name>
</gene>
<dbReference type="EMBL" id="CAJNOR010006220">
    <property type="protein sequence ID" value="CAF1589403.1"/>
    <property type="molecule type" value="Genomic_DNA"/>
</dbReference>
<dbReference type="Proteomes" id="UP000663852">
    <property type="component" value="Unassembled WGS sequence"/>
</dbReference>
<name>A0A815ZUY0_ADIRI</name>
<keyword evidence="3" id="KW-1185">Reference proteome</keyword>
<dbReference type="Proteomes" id="UP000663828">
    <property type="component" value="Unassembled WGS sequence"/>
</dbReference>
<organism evidence="2 3">
    <name type="scientific">Adineta ricciae</name>
    <name type="common">Rotifer</name>
    <dbReference type="NCBI Taxonomy" id="249248"/>
    <lineage>
        <taxon>Eukaryota</taxon>
        <taxon>Metazoa</taxon>
        <taxon>Spiralia</taxon>
        <taxon>Gnathifera</taxon>
        <taxon>Rotifera</taxon>
        <taxon>Eurotatoria</taxon>
        <taxon>Bdelloidea</taxon>
        <taxon>Adinetida</taxon>
        <taxon>Adinetidae</taxon>
        <taxon>Adineta</taxon>
    </lineage>
</organism>
<evidence type="ECO:0000313" key="2">
    <source>
        <dbReference type="EMBL" id="CAF1589403.1"/>
    </source>
</evidence>
<evidence type="ECO:0000313" key="1">
    <source>
        <dbReference type="EMBL" id="CAF1528064.1"/>
    </source>
</evidence>
<sequence length="193" mass="21324">MGIKFGKQELIMGDSFPLSVVDTRYAGGCYLYVHDQGELIEKHKHHSLSVDVAGESRVSVTGEIDKLCGVMLHVTANSTGKSQFGHGKAMVSGRKGSIYFIGQLANTRYEIPGEWVSHLINAGEENYKDLVEHNNGAEQWDANLNCQVFVQKLVKYLDLDYLSSILTCVDIPPTIVELTILAIRSSAHSQEKL</sequence>
<dbReference type="AlphaFoldDB" id="A0A815ZUY0"/>
<evidence type="ECO:0000313" key="3">
    <source>
        <dbReference type="Proteomes" id="UP000663828"/>
    </source>
</evidence>
<proteinExistence type="predicted"/>
<reference evidence="2" key="1">
    <citation type="submission" date="2021-02" db="EMBL/GenBank/DDBJ databases">
        <authorList>
            <person name="Nowell W R."/>
        </authorList>
    </citation>
    <scope>NUCLEOTIDE SEQUENCE</scope>
</reference>
<dbReference type="EMBL" id="CAJNOJ010000843">
    <property type="protein sequence ID" value="CAF1528064.1"/>
    <property type="molecule type" value="Genomic_DNA"/>
</dbReference>
<comment type="caution">
    <text evidence="2">The sequence shown here is derived from an EMBL/GenBank/DDBJ whole genome shotgun (WGS) entry which is preliminary data.</text>
</comment>
<dbReference type="OrthoDB" id="10527507at2759"/>